<feature type="transmembrane region" description="Helical" evidence="1">
    <location>
        <begin position="201"/>
        <end position="225"/>
    </location>
</feature>
<protein>
    <submittedName>
        <fullName evidence="2">DUF4271 domain-containing protein</fullName>
    </submittedName>
</protein>
<evidence type="ECO:0000256" key="1">
    <source>
        <dbReference type="SAM" id="Phobius"/>
    </source>
</evidence>
<evidence type="ECO:0000313" key="3">
    <source>
        <dbReference type="Proteomes" id="UP001596020"/>
    </source>
</evidence>
<dbReference type="Proteomes" id="UP001596020">
    <property type="component" value="Unassembled WGS sequence"/>
</dbReference>
<accession>A0ABV9K575</accession>
<keyword evidence="1" id="KW-0812">Transmembrane</keyword>
<dbReference type="InterPro" id="IPR025367">
    <property type="entry name" value="DUF4271"/>
</dbReference>
<proteinExistence type="predicted"/>
<comment type="caution">
    <text evidence="2">The sequence shown here is derived from an EMBL/GenBank/DDBJ whole genome shotgun (WGS) entry which is preliminary data.</text>
</comment>
<feature type="transmembrane region" description="Helical" evidence="1">
    <location>
        <begin position="14"/>
        <end position="33"/>
    </location>
</feature>
<dbReference type="EMBL" id="JBHSGO010000011">
    <property type="protein sequence ID" value="MFC4665194.1"/>
    <property type="molecule type" value="Genomic_DNA"/>
</dbReference>
<organism evidence="2 3">
    <name type="scientific">Falsiporphyromonas endometrii</name>
    <dbReference type="NCBI Taxonomy" id="1387297"/>
    <lineage>
        <taxon>Bacteria</taxon>
        <taxon>Pseudomonadati</taxon>
        <taxon>Bacteroidota</taxon>
        <taxon>Bacteroidia</taxon>
        <taxon>Bacteroidales</taxon>
        <taxon>Porphyromonadaceae</taxon>
        <taxon>Falsiporphyromonas</taxon>
    </lineage>
</organism>
<feature type="transmembrane region" description="Helical" evidence="1">
    <location>
        <begin position="140"/>
        <end position="160"/>
    </location>
</feature>
<keyword evidence="1" id="KW-1133">Transmembrane helix</keyword>
<keyword evidence="3" id="KW-1185">Reference proteome</keyword>
<feature type="transmembrane region" description="Helical" evidence="1">
    <location>
        <begin position="166"/>
        <end position="185"/>
    </location>
</feature>
<name>A0ABV9K575_9PORP</name>
<reference evidence="3" key="1">
    <citation type="journal article" date="2019" name="Int. J. Syst. Evol. Microbiol.">
        <title>The Global Catalogue of Microorganisms (GCM) 10K type strain sequencing project: providing services to taxonomists for standard genome sequencing and annotation.</title>
        <authorList>
            <consortium name="The Broad Institute Genomics Platform"/>
            <consortium name="The Broad Institute Genome Sequencing Center for Infectious Disease"/>
            <person name="Wu L."/>
            <person name="Ma J."/>
        </authorList>
    </citation>
    <scope>NUCLEOTIDE SEQUENCE [LARGE SCALE GENOMIC DNA]</scope>
    <source>
        <strain evidence="3">CGMCC 4.7357</strain>
    </source>
</reference>
<dbReference type="Pfam" id="PF14093">
    <property type="entry name" value="DUF4271"/>
    <property type="match status" value="1"/>
</dbReference>
<sequence length="226" mass="26313">MGELYWIGHVVNDATYMLVFAQFVLFSIILWRIPSILSLTVHSIFNGREDELYAYLQRYMPWPLFRLIVHAQTAIGLSLSVWLIAERYDLIKTNHTPGDLLIPLALFGIIIVFEFLRRLTYRFFNWLYSPAHSYDDWRNYASIAEWIWCIFLPVVPLLALSPISPSIALIVLISLFVVFRMSLIFKSIKLCRSTEANPLQVFLYLCTHEILPYLYLIVGVGGLLYL</sequence>
<gene>
    <name evidence="2" type="ORF">ACFO3G_00915</name>
</gene>
<keyword evidence="1" id="KW-0472">Membrane</keyword>
<evidence type="ECO:0000313" key="2">
    <source>
        <dbReference type="EMBL" id="MFC4665194.1"/>
    </source>
</evidence>
<feature type="transmembrane region" description="Helical" evidence="1">
    <location>
        <begin position="100"/>
        <end position="119"/>
    </location>
</feature>
<feature type="transmembrane region" description="Helical" evidence="1">
    <location>
        <begin position="64"/>
        <end position="85"/>
    </location>
</feature>
<dbReference type="RefSeq" id="WP_380077113.1">
    <property type="nucleotide sequence ID" value="NZ_JBHSGO010000011.1"/>
</dbReference>